<evidence type="ECO:0000313" key="7">
    <source>
        <dbReference type="Proteomes" id="UP000095287"/>
    </source>
</evidence>
<dbReference type="InterPro" id="IPR002168">
    <property type="entry name" value="Lipase_GDXG_HIS_AS"/>
</dbReference>
<evidence type="ECO:0000313" key="8">
    <source>
        <dbReference type="WBParaSite" id="L893_g2579.t1"/>
    </source>
</evidence>
<evidence type="ECO:0000256" key="1">
    <source>
        <dbReference type="ARBA" id="ARBA00005964"/>
    </source>
</evidence>
<dbReference type="PANTHER" id="PTHR44590:SF3">
    <property type="entry name" value="CARBOXYLESTERASE TYPE B DOMAIN-CONTAINING PROTEIN"/>
    <property type="match status" value="1"/>
</dbReference>
<keyword evidence="3" id="KW-0719">Serine esterase</keyword>
<keyword evidence="5" id="KW-0732">Signal</keyword>
<accession>A0A1I7ZEP8</accession>
<evidence type="ECO:0000256" key="2">
    <source>
        <dbReference type="ARBA" id="ARBA00010515"/>
    </source>
</evidence>
<protein>
    <recommendedName>
        <fullName evidence="5">Carboxylic ester hydrolase</fullName>
        <ecNumber evidence="5">3.1.1.-</ecNumber>
    </recommendedName>
</protein>
<dbReference type="Proteomes" id="UP000095287">
    <property type="component" value="Unplaced"/>
</dbReference>
<organism evidence="7 8">
    <name type="scientific">Steinernema glaseri</name>
    <dbReference type="NCBI Taxonomy" id="37863"/>
    <lineage>
        <taxon>Eukaryota</taxon>
        <taxon>Metazoa</taxon>
        <taxon>Ecdysozoa</taxon>
        <taxon>Nematoda</taxon>
        <taxon>Chromadorea</taxon>
        <taxon>Rhabditida</taxon>
        <taxon>Tylenchina</taxon>
        <taxon>Panagrolaimomorpha</taxon>
        <taxon>Strongyloidoidea</taxon>
        <taxon>Steinernematidae</taxon>
        <taxon>Steinernema</taxon>
    </lineage>
</organism>
<dbReference type="Pfam" id="PF00135">
    <property type="entry name" value="COesterase"/>
    <property type="match status" value="1"/>
</dbReference>
<dbReference type="InterPro" id="IPR002018">
    <property type="entry name" value="CarbesteraseB"/>
</dbReference>
<evidence type="ECO:0000259" key="6">
    <source>
        <dbReference type="Pfam" id="PF00135"/>
    </source>
</evidence>
<dbReference type="SUPFAM" id="SSF53474">
    <property type="entry name" value="alpha/beta-Hydrolases"/>
    <property type="match status" value="1"/>
</dbReference>
<dbReference type="InterPro" id="IPR029058">
    <property type="entry name" value="AB_hydrolase_fold"/>
</dbReference>
<name>A0A1I7ZEP8_9BILA</name>
<reference evidence="8" key="1">
    <citation type="submission" date="2016-11" db="UniProtKB">
        <authorList>
            <consortium name="WormBaseParasite"/>
        </authorList>
    </citation>
    <scope>IDENTIFICATION</scope>
</reference>
<dbReference type="InterPro" id="IPR019826">
    <property type="entry name" value="Carboxylesterase_B_AS"/>
</dbReference>
<dbReference type="PROSITE" id="PS01173">
    <property type="entry name" value="LIPASE_GDXG_HIS"/>
    <property type="match status" value="1"/>
</dbReference>
<feature type="signal peptide" evidence="5">
    <location>
        <begin position="1"/>
        <end position="22"/>
    </location>
</feature>
<dbReference type="GO" id="GO:0052689">
    <property type="term" value="F:carboxylic ester hydrolase activity"/>
    <property type="evidence" value="ECO:0007669"/>
    <property type="project" value="UniProtKB-KW"/>
</dbReference>
<keyword evidence="7" id="KW-1185">Reference proteome</keyword>
<evidence type="ECO:0000256" key="4">
    <source>
        <dbReference type="ARBA" id="ARBA00022801"/>
    </source>
</evidence>
<dbReference type="WBParaSite" id="L893_g2579.t1">
    <property type="protein sequence ID" value="L893_g2579.t1"/>
    <property type="gene ID" value="L893_g2579"/>
</dbReference>
<evidence type="ECO:0000256" key="3">
    <source>
        <dbReference type="ARBA" id="ARBA00022487"/>
    </source>
</evidence>
<keyword evidence="4 5" id="KW-0378">Hydrolase</keyword>
<proteinExistence type="inferred from homology"/>
<dbReference type="AlphaFoldDB" id="A0A1I7ZEP8"/>
<comment type="similarity">
    <text evidence="1 5">Belongs to the type-B carboxylesterase/lipase family.</text>
</comment>
<feature type="domain" description="Carboxylesterase type B" evidence="6">
    <location>
        <begin position="51"/>
        <end position="390"/>
    </location>
</feature>
<sequence length="442" mass="48333">MSALSHTKRLLWSRAVLLPVACVPSTVRLTSRAAMGSVASSLFGHHVHPSGVVETKSGKVRGKTYTLPGLPKVDCFLGIPFGKPPVGELRFKKPVPADDWEDVLDCSKFGPRCHHKDELFEVFPFTHLPSKSEDCLRLNVFVPSGDEFEAVDREAGGRPVLVFVHGGGFCVHSAAHYGDIGMCSTMCKKGVIVVTIQYRLGFFGFFSTGDSEAPGNFGLFDQALALKWVSENIASFGGNPQNVTVCGQSAGGASVDLLSLSPVSRDLFQKVIPMGGNAECVFSHSSGEEVREACMNFAKEKGMHVNLESSKTEQNKALLEFMRAIPAHQLQVGLFGMRGHKINKRKLDLVPVIGDEFLPRPIEQLRKEAPQKTCMVGATKHEGLLFGIRRAFQLSHTENSPEIEELVGKLRAAYVGEEEHSDPKKLAVATIRVCLLTWFWTA</sequence>
<evidence type="ECO:0000256" key="5">
    <source>
        <dbReference type="RuleBase" id="RU361235"/>
    </source>
</evidence>
<dbReference type="PANTHER" id="PTHR44590">
    <property type="entry name" value="CARBOXYLIC ESTER HYDROLASE-RELATED"/>
    <property type="match status" value="1"/>
</dbReference>
<dbReference type="Gene3D" id="3.40.50.1820">
    <property type="entry name" value="alpha/beta hydrolase"/>
    <property type="match status" value="1"/>
</dbReference>
<feature type="chain" id="PRO_5009029996" description="Carboxylic ester hydrolase" evidence="5">
    <location>
        <begin position="23"/>
        <end position="442"/>
    </location>
</feature>
<dbReference type="EC" id="3.1.1.-" evidence="5"/>
<comment type="similarity">
    <text evidence="2">Belongs to the 'GDXG' lipolytic enzyme family.</text>
</comment>
<dbReference type="PROSITE" id="PS00122">
    <property type="entry name" value="CARBOXYLESTERASE_B_1"/>
    <property type="match status" value="1"/>
</dbReference>